<protein>
    <recommendedName>
        <fullName evidence="6">Hybrid sensor histidine kinase/response regulator</fullName>
    </recommendedName>
</protein>
<dbReference type="Proteomes" id="UP001207736">
    <property type="component" value="Unassembled WGS sequence"/>
</dbReference>
<evidence type="ECO:0000256" key="1">
    <source>
        <dbReference type="ARBA" id="ARBA00022553"/>
    </source>
</evidence>
<sequence length="748" mass="86524">MENITYFYQMKFLKKIGFVYAFFCVLTWVNAQEGLLFHHLTRKDGLLHDNVTCISQDSLGYMWFGTHRGLNRYDGYTIDSYKNGKGKVESVYYNRIYSMQSMGHYLWLATAAGLTCFDIQSKKFIEYEQRENSSKTSFYDQVRIVKKGFNNQLWLISDREIRVIHIVLPSSSNKNEKPVIEPILIQSQYQITCEVLHPKIATDNQQNVWITENSNLRLYHFKNGKYTLVPSEINFIGSGVRDMYYENGFLWILYHNQLKKYQVNKQKATYTLVDEFTFETQDGLTSLSIDNQSVWITSNRGLFQVNKQQKTIFAHRHDPTNPYSISNDVNNNFLDNQGNIWVSAWASGISYADTKLPFFHTIRYTFSDKNSVKGSEFISAMHYSDDGYIYIGSKFSGISRLDTRTKSFEQNYCNSPELLPSITSLHSDAKYLYAAVREQITIIRKADKRVEHILPTKGYVFGVDMDKYHRLWVATHEGLQCFEQKNGTWQPLYSFTQYSDEPYRLSTNILHNIYSDTTKNELLITSAKGIHRVILSDSGEVSRIVIYVARENDSTSLSSNYLWPIRKGGEHTYWVGTLGSGLNKVTFLDKNGAYTYTSECYGTESGALSGDVESIEVDAFGKVWCGGYNLSYFDDSAKRYRVFDTKSGLQSHIFGTSSSCRDAQGNLYFGGAHGLNYFLPLVEEKQEITPIYFSRYRSNQIYQNDIEFSNKIALEYPNNTFSVDFTILSYNKEPICYRYKLSETDTKW</sequence>
<gene>
    <name evidence="2" type="ORF">RCZ15_07780</name>
    <name evidence="3" type="ORF">RCZ16_12850</name>
</gene>
<dbReference type="Proteomes" id="UP001208692">
    <property type="component" value="Unassembled WGS sequence"/>
</dbReference>
<keyword evidence="5" id="KW-1185">Reference proteome</keyword>
<evidence type="ECO:0000313" key="3">
    <source>
        <dbReference type="EMBL" id="GJM52968.1"/>
    </source>
</evidence>
<dbReference type="GO" id="GO:0000155">
    <property type="term" value="F:phosphorelay sensor kinase activity"/>
    <property type="evidence" value="ECO:0007669"/>
    <property type="project" value="TreeGrafter"/>
</dbReference>
<reference evidence="2 5" key="1">
    <citation type="submission" date="2021-11" db="EMBL/GenBank/DDBJ databases">
        <title>Draft genome sequence of Capnocytophaga sp. strain KC07075 isolated from cat oral cavity.</title>
        <authorList>
            <person name="Suzuki M."/>
            <person name="Imaoka K."/>
            <person name="Kimura M."/>
            <person name="Morikawa S."/>
            <person name="Maeda K."/>
        </authorList>
    </citation>
    <scope>NUCLEOTIDE SEQUENCE</scope>
    <source>
        <strain evidence="2">KC07075</strain>
        <strain evidence="3 5">KC07079</strain>
    </source>
</reference>
<organism evidence="2 4">
    <name type="scientific">Capnocytophaga catalasegens</name>
    <dbReference type="NCBI Taxonomy" id="1004260"/>
    <lineage>
        <taxon>Bacteria</taxon>
        <taxon>Pseudomonadati</taxon>
        <taxon>Bacteroidota</taxon>
        <taxon>Flavobacteriia</taxon>
        <taxon>Flavobacteriales</taxon>
        <taxon>Flavobacteriaceae</taxon>
        <taxon>Capnocytophaga</taxon>
    </lineage>
</organism>
<dbReference type="SUPFAM" id="SSF63829">
    <property type="entry name" value="Calcium-dependent phosphotriesterase"/>
    <property type="match status" value="1"/>
</dbReference>
<dbReference type="EMBL" id="BQKA01000013">
    <property type="protein sequence ID" value="GJM49803.1"/>
    <property type="molecule type" value="Genomic_DNA"/>
</dbReference>
<dbReference type="InterPro" id="IPR013783">
    <property type="entry name" value="Ig-like_fold"/>
</dbReference>
<dbReference type="Pfam" id="PF07494">
    <property type="entry name" value="Reg_prop"/>
    <property type="match status" value="1"/>
</dbReference>
<dbReference type="InterPro" id="IPR015943">
    <property type="entry name" value="WD40/YVTN_repeat-like_dom_sf"/>
</dbReference>
<dbReference type="AlphaFoldDB" id="A0AAV5AXR6"/>
<dbReference type="RefSeq" id="WP_264846808.1">
    <property type="nucleotide sequence ID" value="NZ_BPMA01000031.1"/>
</dbReference>
<dbReference type="EMBL" id="BQKB01000023">
    <property type="protein sequence ID" value="GJM52968.1"/>
    <property type="molecule type" value="Genomic_DNA"/>
</dbReference>
<evidence type="ECO:0008006" key="6">
    <source>
        <dbReference type="Google" id="ProtNLM"/>
    </source>
</evidence>
<dbReference type="InterPro" id="IPR011110">
    <property type="entry name" value="Reg_prop"/>
</dbReference>
<proteinExistence type="predicted"/>
<evidence type="ECO:0000313" key="2">
    <source>
        <dbReference type="EMBL" id="GJM49803.1"/>
    </source>
</evidence>
<evidence type="ECO:0000313" key="5">
    <source>
        <dbReference type="Proteomes" id="UP001208692"/>
    </source>
</evidence>
<comment type="caution">
    <text evidence="2">The sequence shown here is derived from an EMBL/GenBank/DDBJ whole genome shotgun (WGS) entry which is preliminary data.</text>
</comment>
<name>A0AAV5AXR6_9FLAO</name>
<dbReference type="PANTHER" id="PTHR43547">
    <property type="entry name" value="TWO-COMPONENT HISTIDINE KINASE"/>
    <property type="match status" value="1"/>
</dbReference>
<dbReference type="Gene3D" id="2.130.10.10">
    <property type="entry name" value="YVTN repeat-like/Quinoprotein amine dehydrogenase"/>
    <property type="match status" value="2"/>
</dbReference>
<dbReference type="Gene3D" id="2.60.40.10">
    <property type="entry name" value="Immunoglobulins"/>
    <property type="match status" value="1"/>
</dbReference>
<dbReference type="SUPFAM" id="SSF63825">
    <property type="entry name" value="YWTD domain"/>
    <property type="match status" value="1"/>
</dbReference>
<dbReference type="PANTHER" id="PTHR43547:SF2">
    <property type="entry name" value="HYBRID SIGNAL TRANSDUCTION HISTIDINE KINASE C"/>
    <property type="match status" value="1"/>
</dbReference>
<keyword evidence="1" id="KW-0597">Phosphoprotein</keyword>
<accession>A0AAV5AXR6</accession>
<evidence type="ECO:0000313" key="4">
    <source>
        <dbReference type="Proteomes" id="UP001207736"/>
    </source>
</evidence>